<comment type="caution">
    <text evidence="7">The sequence shown here is derived from an EMBL/GenBank/DDBJ whole genome shotgun (WGS) entry which is preliminary data.</text>
</comment>
<dbReference type="FunFam" id="3.30.230.10:FF:000004">
    <property type="entry name" value="40S ribosomal protein S2"/>
    <property type="match status" value="1"/>
</dbReference>
<evidence type="ECO:0000256" key="4">
    <source>
        <dbReference type="ARBA" id="ARBA00035255"/>
    </source>
</evidence>
<reference evidence="8" key="1">
    <citation type="journal article" date="2019" name="IScience">
        <title>Narwhal Genome Reveals Long-Term Low Genetic Diversity despite Current Large Abundance Size.</title>
        <authorList>
            <person name="Westbury M.V."/>
            <person name="Petersen B."/>
            <person name="Garde E."/>
            <person name="Heide-Jorgensen M.P."/>
            <person name="Lorenzen E.D."/>
        </authorList>
    </citation>
    <scope>NUCLEOTIDE SEQUENCE [LARGE SCALE GENOMIC DNA]</scope>
</reference>
<dbReference type="InterPro" id="IPR020568">
    <property type="entry name" value="Ribosomal_Su5_D2-typ_SF"/>
</dbReference>
<gene>
    <name evidence="7" type="ORF">EI555_014793</name>
</gene>
<sequence length="187" mass="20920">MYQDDPYDEWIQSVKRCETLLNGTKALSKDRKMAEYVVESEFVSCLLNMKILQQYISFFFTDLYWPADQVRHSTELTTAFRAAIVLAKLSIIPVPSLARYRLLWLCAGAPHPGPRGPGIISAPVPKKLLLTAGTDDGCTSARGCTAILGNFAKATFDAISKTYSYLTADLWEDMVFTRSPIRNLLTI</sequence>
<evidence type="ECO:0000313" key="8">
    <source>
        <dbReference type="Proteomes" id="UP000308365"/>
    </source>
</evidence>
<dbReference type="Proteomes" id="UP000308365">
    <property type="component" value="Unassembled WGS sequence"/>
</dbReference>
<protein>
    <recommendedName>
        <fullName evidence="4">Small ribosomal subunit protein uS5</fullName>
    </recommendedName>
    <alternativeName>
        <fullName evidence="5">40S ribosomal protein S2</fullName>
    </alternativeName>
</protein>
<keyword evidence="3" id="KW-0687">Ribonucleoprotein</keyword>
<evidence type="ECO:0000256" key="1">
    <source>
        <dbReference type="ARBA" id="ARBA00008945"/>
    </source>
</evidence>
<proteinExistence type="inferred from homology"/>
<dbReference type="InterPro" id="IPR014721">
    <property type="entry name" value="Ribsml_uS5_D2-typ_fold_subgr"/>
</dbReference>
<organism evidence="7 8">
    <name type="scientific">Monodon monoceros</name>
    <name type="common">Narwhal</name>
    <name type="synonym">Ceratodon monodon</name>
    <dbReference type="NCBI Taxonomy" id="40151"/>
    <lineage>
        <taxon>Eukaryota</taxon>
        <taxon>Metazoa</taxon>
        <taxon>Chordata</taxon>
        <taxon>Craniata</taxon>
        <taxon>Vertebrata</taxon>
        <taxon>Euteleostomi</taxon>
        <taxon>Mammalia</taxon>
        <taxon>Eutheria</taxon>
        <taxon>Laurasiatheria</taxon>
        <taxon>Artiodactyla</taxon>
        <taxon>Whippomorpha</taxon>
        <taxon>Cetacea</taxon>
        <taxon>Odontoceti</taxon>
        <taxon>Monodontidae</taxon>
        <taxon>Monodon</taxon>
    </lineage>
</organism>
<dbReference type="Pfam" id="PF03719">
    <property type="entry name" value="Ribosomal_S5_C"/>
    <property type="match status" value="1"/>
</dbReference>
<dbReference type="EMBL" id="RWIC01000026">
    <property type="protein sequence ID" value="TKC52485.1"/>
    <property type="molecule type" value="Genomic_DNA"/>
</dbReference>
<dbReference type="Gene3D" id="3.30.230.10">
    <property type="match status" value="1"/>
</dbReference>
<dbReference type="GO" id="GO:1990904">
    <property type="term" value="C:ribonucleoprotein complex"/>
    <property type="evidence" value="ECO:0007669"/>
    <property type="project" value="UniProtKB-KW"/>
</dbReference>
<name>A0A4U1FQF7_MONMO</name>
<feature type="domain" description="Small ribosomal subunit protein uS5 C-terminal" evidence="6">
    <location>
        <begin position="112"/>
        <end position="172"/>
    </location>
</feature>
<dbReference type="InterPro" id="IPR005324">
    <property type="entry name" value="Ribosomal_uS5_C"/>
</dbReference>
<dbReference type="SUPFAM" id="SSF54211">
    <property type="entry name" value="Ribosomal protein S5 domain 2-like"/>
    <property type="match status" value="1"/>
</dbReference>
<dbReference type="GO" id="GO:0006412">
    <property type="term" value="P:translation"/>
    <property type="evidence" value="ECO:0007669"/>
    <property type="project" value="InterPro"/>
</dbReference>
<dbReference type="GO" id="GO:0005840">
    <property type="term" value="C:ribosome"/>
    <property type="evidence" value="ECO:0007669"/>
    <property type="project" value="UniProtKB-KW"/>
</dbReference>
<comment type="similarity">
    <text evidence="1">Belongs to the universal ribosomal protein uS5 family.</text>
</comment>
<evidence type="ECO:0000256" key="3">
    <source>
        <dbReference type="ARBA" id="ARBA00023274"/>
    </source>
</evidence>
<evidence type="ECO:0000313" key="7">
    <source>
        <dbReference type="EMBL" id="TKC52485.1"/>
    </source>
</evidence>
<accession>A0A4U1FQF7</accession>
<evidence type="ECO:0000259" key="6">
    <source>
        <dbReference type="Pfam" id="PF03719"/>
    </source>
</evidence>
<dbReference type="GO" id="GO:0003735">
    <property type="term" value="F:structural constituent of ribosome"/>
    <property type="evidence" value="ECO:0007669"/>
    <property type="project" value="InterPro"/>
</dbReference>
<evidence type="ECO:0000256" key="5">
    <source>
        <dbReference type="ARBA" id="ARBA00035407"/>
    </source>
</evidence>
<dbReference type="AlphaFoldDB" id="A0A4U1FQF7"/>
<keyword evidence="2" id="KW-0689">Ribosomal protein</keyword>
<evidence type="ECO:0000256" key="2">
    <source>
        <dbReference type="ARBA" id="ARBA00022980"/>
    </source>
</evidence>